<name>A0ABV4H2E7_9ACTN</name>
<evidence type="ECO:0000256" key="4">
    <source>
        <dbReference type="ARBA" id="ARBA00023163"/>
    </source>
</evidence>
<evidence type="ECO:0000313" key="7">
    <source>
        <dbReference type="Proteomes" id="UP001565927"/>
    </source>
</evidence>
<proteinExistence type="inferred from homology"/>
<dbReference type="PROSITE" id="PS50931">
    <property type="entry name" value="HTH_LYSR"/>
    <property type="match status" value="1"/>
</dbReference>
<keyword evidence="7" id="KW-1185">Reference proteome</keyword>
<dbReference type="PANTHER" id="PTHR30346">
    <property type="entry name" value="TRANSCRIPTIONAL DUAL REGULATOR HCAR-RELATED"/>
    <property type="match status" value="1"/>
</dbReference>
<reference evidence="6 7" key="1">
    <citation type="submission" date="2024-07" db="EMBL/GenBank/DDBJ databases">
        <authorList>
            <person name="Thanompreechachai J."/>
            <person name="Duangmal K."/>
        </authorList>
    </citation>
    <scope>NUCLEOTIDE SEQUENCE [LARGE SCALE GENOMIC DNA]</scope>
    <source>
        <strain evidence="6 7">LSe6-4</strain>
    </source>
</reference>
<evidence type="ECO:0000256" key="3">
    <source>
        <dbReference type="ARBA" id="ARBA00023125"/>
    </source>
</evidence>
<gene>
    <name evidence="6" type="ORF">AB2L27_13375</name>
</gene>
<evidence type="ECO:0000259" key="5">
    <source>
        <dbReference type="PROSITE" id="PS50931"/>
    </source>
</evidence>
<sequence>MTPAQLQCVLAVAADLHFTRAAAQLGMAQSALSHQVATLEAELGTRLFERTSRRVRLTAAGAALLPRARTVLAELDRLRTDVVAAGGAVAGRLRIGTVPTLPEVRLADVLADLLRHHPAVRAHVAVQGSDTTLAGVADGSLDVGFVGLAMAEPPAGVERRLLAVERHVAVVAAGDPWRGRRRVRLRDVAARPCVDFPAGTGGRRQTDAAFAAASLVRDVVVESDDVGLVLDLVRRGTGTALLPASAVLDRAGLHTVAVVDGPARRSSVLHAGDGASAATRAFLAVLDRHLPAGPGPAARD</sequence>
<comment type="similarity">
    <text evidence="1">Belongs to the LysR transcriptional regulatory family.</text>
</comment>
<dbReference type="Pfam" id="PF03466">
    <property type="entry name" value="LysR_substrate"/>
    <property type="match status" value="1"/>
</dbReference>
<dbReference type="Pfam" id="PF00126">
    <property type="entry name" value="HTH_1"/>
    <property type="match status" value="1"/>
</dbReference>
<evidence type="ECO:0000256" key="1">
    <source>
        <dbReference type="ARBA" id="ARBA00009437"/>
    </source>
</evidence>
<dbReference type="SUPFAM" id="SSF46785">
    <property type="entry name" value="Winged helix' DNA-binding domain"/>
    <property type="match status" value="1"/>
</dbReference>
<dbReference type="Proteomes" id="UP001565927">
    <property type="component" value="Unassembled WGS sequence"/>
</dbReference>
<dbReference type="EMBL" id="JBGFTU010000014">
    <property type="protein sequence ID" value="MEZ0165746.1"/>
    <property type="molecule type" value="Genomic_DNA"/>
</dbReference>
<dbReference type="PRINTS" id="PR00039">
    <property type="entry name" value="HTHLYSR"/>
</dbReference>
<dbReference type="Gene3D" id="3.40.190.290">
    <property type="match status" value="1"/>
</dbReference>
<protein>
    <submittedName>
        <fullName evidence="6">LysR substrate-binding domain-containing protein</fullName>
    </submittedName>
</protein>
<dbReference type="RefSeq" id="WP_370441970.1">
    <property type="nucleotide sequence ID" value="NZ_JBGFTU010000014.1"/>
</dbReference>
<keyword evidence="3" id="KW-0238">DNA-binding</keyword>
<keyword evidence="4" id="KW-0804">Transcription</keyword>
<dbReference type="InterPro" id="IPR000847">
    <property type="entry name" value="LysR_HTH_N"/>
</dbReference>
<accession>A0ABV4H2E7</accession>
<evidence type="ECO:0000313" key="6">
    <source>
        <dbReference type="EMBL" id="MEZ0165746.1"/>
    </source>
</evidence>
<dbReference type="SUPFAM" id="SSF53850">
    <property type="entry name" value="Periplasmic binding protein-like II"/>
    <property type="match status" value="1"/>
</dbReference>
<dbReference type="Gene3D" id="1.10.10.10">
    <property type="entry name" value="Winged helix-like DNA-binding domain superfamily/Winged helix DNA-binding domain"/>
    <property type="match status" value="1"/>
</dbReference>
<feature type="domain" description="HTH lysR-type" evidence="5">
    <location>
        <begin position="1"/>
        <end position="58"/>
    </location>
</feature>
<dbReference type="PANTHER" id="PTHR30346:SF28">
    <property type="entry name" value="HTH-TYPE TRANSCRIPTIONAL REGULATOR CYNR"/>
    <property type="match status" value="1"/>
</dbReference>
<comment type="caution">
    <text evidence="6">The sequence shown here is derived from an EMBL/GenBank/DDBJ whole genome shotgun (WGS) entry which is preliminary data.</text>
</comment>
<organism evidence="6 7">
    <name type="scientific">Kineococcus halophytocola</name>
    <dbReference type="NCBI Taxonomy" id="3234027"/>
    <lineage>
        <taxon>Bacteria</taxon>
        <taxon>Bacillati</taxon>
        <taxon>Actinomycetota</taxon>
        <taxon>Actinomycetes</taxon>
        <taxon>Kineosporiales</taxon>
        <taxon>Kineosporiaceae</taxon>
        <taxon>Kineococcus</taxon>
    </lineage>
</organism>
<dbReference type="InterPro" id="IPR036388">
    <property type="entry name" value="WH-like_DNA-bd_sf"/>
</dbReference>
<dbReference type="InterPro" id="IPR036390">
    <property type="entry name" value="WH_DNA-bd_sf"/>
</dbReference>
<dbReference type="InterPro" id="IPR005119">
    <property type="entry name" value="LysR_subst-bd"/>
</dbReference>
<keyword evidence="2" id="KW-0805">Transcription regulation</keyword>
<evidence type="ECO:0000256" key="2">
    <source>
        <dbReference type="ARBA" id="ARBA00023015"/>
    </source>
</evidence>